<dbReference type="EMBL" id="FNJB01000016">
    <property type="protein sequence ID" value="SDP82759.1"/>
    <property type="molecule type" value="Genomic_DNA"/>
</dbReference>
<organism evidence="2 3">
    <name type="scientific">Actinokineospora alba</name>
    <dbReference type="NCBI Taxonomy" id="504798"/>
    <lineage>
        <taxon>Bacteria</taxon>
        <taxon>Bacillati</taxon>
        <taxon>Actinomycetota</taxon>
        <taxon>Actinomycetes</taxon>
        <taxon>Pseudonocardiales</taxon>
        <taxon>Pseudonocardiaceae</taxon>
        <taxon>Actinokineospora</taxon>
    </lineage>
</organism>
<dbReference type="AlphaFoldDB" id="A0A1H0VW37"/>
<proteinExistence type="predicted"/>
<dbReference type="Proteomes" id="UP000199651">
    <property type="component" value="Unassembled WGS sequence"/>
</dbReference>
<dbReference type="InterPro" id="IPR029063">
    <property type="entry name" value="SAM-dependent_MTases_sf"/>
</dbReference>
<dbReference type="Gene3D" id="3.40.50.2000">
    <property type="entry name" value="Glycogen Phosphorylase B"/>
    <property type="match status" value="1"/>
</dbReference>
<evidence type="ECO:0000313" key="2">
    <source>
        <dbReference type="EMBL" id="SDP82759.1"/>
    </source>
</evidence>
<feature type="domain" description="Methyltransferase FkbM" evidence="1">
    <location>
        <begin position="953"/>
        <end position="1126"/>
    </location>
</feature>
<dbReference type="NCBIfam" id="TIGR01444">
    <property type="entry name" value="fkbM_fam"/>
    <property type="match status" value="1"/>
</dbReference>
<gene>
    <name evidence="2" type="ORF">SAMN05192558_1161</name>
</gene>
<dbReference type="STRING" id="504798.SAMN05421871_1162"/>
<evidence type="ECO:0000313" key="3">
    <source>
        <dbReference type="Proteomes" id="UP000199651"/>
    </source>
</evidence>
<protein>
    <submittedName>
        <fullName evidence="2">Methyltransferase, FkbM family</fullName>
    </submittedName>
</protein>
<dbReference type="RefSeq" id="WP_091383332.1">
    <property type="nucleotide sequence ID" value="NZ_FNDV01000016.1"/>
</dbReference>
<dbReference type="OrthoDB" id="5679686at2"/>
<keyword evidence="2" id="KW-0489">Methyltransferase</keyword>
<dbReference type="Pfam" id="PF05050">
    <property type="entry name" value="Methyltransf_21"/>
    <property type="match status" value="1"/>
</dbReference>
<keyword evidence="2" id="KW-0808">Transferase</keyword>
<dbReference type="Gene3D" id="3.40.50.150">
    <property type="entry name" value="Vaccinia Virus protein VP39"/>
    <property type="match status" value="1"/>
</dbReference>
<dbReference type="GO" id="GO:0032259">
    <property type="term" value="P:methylation"/>
    <property type="evidence" value="ECO:0007669"/>
    <property type="project" value="UniProtKB-KW"/>
</dbReference>
<keyword evidence="3" id="KW-1185">Reference proteome</keyword>
<evidence type="ECO:0000259" key="1">
    <source>
        <dbReference type="Pfam" id="PF05050"/>
    </source>
</evidence>
<reference evidence="3" key="1">
    <citation type="submission" date="2016-10" db="EMBL/GenBank/DDBJ databases">
        <authorList>
            <person name="Varghese N."/>
            <person name="Submissions S."/>
        </authorList>
    </citation>
    <scope>NUCLEOTIDE SEQUENCE [LARGE SCALE GENOMIC DNA]</scope>
    <source>
        <strain evidence="3">IBRC-M 10655</strain>
    </source>
</reference>
<dbReference type="SUPFAM" id="SSF53335">
    <property type="entry name" value="S-adenosyl-L-methionine-dependent methyltransferases"/>
    <property type="match status" value="1"/>
</dbReference>
<name>A0A1H0VW37_9PSEU</name>
<sequence length="1161" mass="123800">MLPPDVSPVIGSTVAGCADLPAARIAAETFRRHHPGATFVTLLVDGPRADGVIVPADIGIGADELAVLATGHTAREACVALRPRLMEWLLGKHDSPVLYLDPWVRVYAPLVPHLGDAALALVPKVLRPLPADGLRPDADALRAAGVYDEGFVVVAHGAEHFLHAWAEASTADPDSAGAFLDGAPALVDHRVLRDPGLGLSRWNAAQRPLALAADGSVTSGGAPLRSVNFAGFDPTRPWLLSADIADHQRVLLSEHPLLNRVCAEYASELGEAPEPTVRFGTLADGTAFPPSLRSAYRRARAGRDKPPAAGTDPAGFLRWACAPDPELPRWAVALWRDDEEPRERFADPFGADAVAFRDWCATDAVLTGRLHPRAVPGQSEVALVDQIGVSVLGDGPLADRVRLAAGASGLPTSDQPVYPVVLACEGTSGIPRQRHVIVVRDEFGPVPPRADERWLAWPAAASAPDGVATHTVPLPAVDPGARDDGAREEARAKLGLDAAPVFVALADHADDLIAAFAAAFRDRDDVRLLLLVPESRARTETIERLRSSAAGNGRVRLVTEAFDRAVDAADWAISLHEPGCADTAKVNAWLTETSLRGVPLITIAGGVGADLLGADGCVALPTDEFAADTMIAGAIRDLADDHATADKVGSAARTSVLDNLALAVTGAAVRRRIELAYRSWRAGRAVAGAADDDPLRALRAARHALLRRPDADVGHRIPMAPQLRRAVLRVLNHYDQHLTSVLNSLIDGVERTAAELVERQEKLATAGAGHDIDLLRADLDLMVERGAHLSKQVSANGEEVVRLRGEVSRGTRAVKELSTQVRETPPPTADPEHLRALTEMLAAGQARIDALETKLNERLGERDSKVAMSTWSSDQALRATDALRRVVVRQHERVIPAELADVPTSLVLCDAGLLRLPAHDAVMSPVLSSNGVWEPDIAELIDSLIEPDSVFLDIGAYVGYHAIRVLGRLGTSGTVAVVEPAGEAVKLLRHNVSENVSGAVAERLVVLEGAAWDSQSPLVGTPAAGGGLAIGPQDPQKVITTTSGEYPIAGVRLDRELDGLEATREQRLSVVKVDVPGRGHRALGGLVRRLRKDRPHVVVAMDGALTREYGDDPGVVLREFRTWGYELVRLGEERAVKVEDVVDEVLTGQVRTLWLRPSTSR</sequence>
<accession>A0A1H0VW37</accession>
<dbReference type="GO" id="GO:0008168">
    <property type="term" value="F:methyltransferase activity"/>
    <property type="evidence" value="ECO:0007669"/>
    <property type="project" value="UniProtKB-KW"/>
</dbReference>
<dbReference type="InterPro" id="IPR006342">
    <property type="entry name" value="FkbM_mtfrase"/>
</dbReference>